<dbReference type="GO" id="GO:0052324">
    <property type="term" value="P:plant-type cell wall cellulose biosynthetic process"/>
    <property type="evidence" value="ECO:0007669"/>
    <property type="project" value="TreeGrafter"/>
</dbReference>
<dbReference type="Pfam" id="PF04833">
    <property type="entry name" value="COBRA"/>
    <property type="match status" value="1"/>
</dbReference>
<evidence type="ECO:0000256" key="2">
    <source>
        <dbReference type="ARBA" id="ARBA00005507"/>
    </source>
</evidence>
<feature type="signal peptide" evidence="8">
    <location>
        <begin position="1"/>
        <end position="22"/>
    </location>
</feature>
<dbReference type="PANTHER" id="PTHR31673:SF41">
    <property type="entry name" value="COBRA-LIKE PROTEIN"/>
    <property type="match status" value="1"/>
</dbReference>
<evidence type="ECO:0000256" key="6">
    <source>
        <dbReference type="ARBA" id="ARBA00023288"/>
    </source>
</evidence>
<dbReference type="InterPro" id="IPR056900">
    <property type="entry name" value="COB_C"/>
</dbReference>
<dbReference type="GO" id="GO:0005886">
    <property type="term" value="C:plasma membrane"/>
    <property type="evidence" value="ECO:0007669"/>
    <property type="project" value="UniProtKB-SubCell"/>
</dbReference>
<dbReference type="PIRSF" id="PIRSF038122">
    <property type="entry name" value="COBRA"/>
    <property type="match status" value="1"/>
</dbReference>
<evidence type="ECO:0000256" key="8">
    <source>
        <dbReference type="SAM" id="SignalP"/>
    </source>
</evidence>
<sequence>MTCIYSCLWPFALVSMLLVALCSFSGMNMSHHHIDSHMLLLVSDCYDPLDPNGNFTIIFDTYDWTDDGYLAKVTIQNLFQYRHVDKPGWQIGWIWQQNEVIWSMNGAFATEQGNCSNYKTDIPHSCKKDPEILDLMPDASSDNKSEDCCRSGVLDALAINPSKSFSSFGIKVGNLGGGPFSGLPPLNLTLNAPGPGYTCGPLKSVDPTVSLDFGGRRHRQVFRTWKAICAYSSFLASGTPVCCVSLSSFYNPEITSCPKCSCGCREVTDKNFADPLFLSLSLPLCDNRPAYPFPAMSLTGDNSGANFMGALDPVKCTDHMCPIRVHWHVKTSYVDHWRIKLTITNYNYQRNFSNWNVLVQHPGLSMNPITYSFNSTLLQPGFRDAVALFWGIAFVNEELIATDEDGVGSVSTEILLEKDSESFTFKNGWAFPRRVYFNGENCEMPLPDTFPMLPNGTSKTQPPTHWLFLLLIFFISQTLLLHAL</sequence>
<evidence type="ECO:0000256" key="7">
    <source>
        <dbReference type="PIRNR" id="PIRNR038122"/>
    </source>
</evidence>
<feature type="chain" id="PRO_5026924368" description="COBRA-like protein" evidence="8">
    <location>
        <begin position="23"/>
        <end position="484"/>
    </location>
</feature>
<evidence type="ECO:0000256" key="4">
    <source>
        <dbReference type="ARBA" id="ARBA00022729"/>
    </source>
</evidence>
<evidence type="ECO:0000256" key="5">
    <source>
        <dbReference type="ARBA" id="ARBA00023180"/>
    </source>
</evidence>
<dbReference type="Proteomes" id="UP000507222">
    <property type="component" value="Unassembled WGS sequence"/>
</dbReference>
<dbReference type="AlphaFoldDB" id="A0A6J5VR80"/>
<dbReference type="PANTHER" id="PTHR31673">
    <property type="entry name" value="PROTEIN COBRA"/>
    <property type="match status" value="1"/>
</dbReference>
<dbReference type="Pfam" id="PF25079">
    <property type="entry name" value="COB_C"/>
    <property type="match status" value="1"/>
</dbReference>
<protein>
    <recommendedName>
        <fullName evidence="7">COBRA-like protein</fullName>
    </recommendedName>
</protein>
<reference evidence="10 11" key="1">
    <citation type="submission" date="2020-05" db="EMBL/GenBank/DDBJ databases">
        <authorList>
            <person name="Campoy J."/>
            <person name="Schneeberger K."/>
            <person name="Spophaly S."/>
        </authorList>
    </citation>
    <scope>NUCLEOTIDE SEQUENCE [LARGE SCALE GENOMIC DNA]</scope>
    <source>
        <strain evidence="10">PruArmRojPasFocal</strain>
    </source>
</reference>
<keyword evidence="3" id="KW-0336">GPI-anchor</keyword>
<keyword evidence="6" id="KW-0449">Lipoprotein</keyword>
<dbReference type="GO" id="GO:0098552">
    <property type="term" value="C:side of membrane"/>
    <property type="evidence" value="ECO:0007669"/>
    <property type="project" value="UniProtKB-KW"/>
</dbReference>
<evidence type="ECO:0000256" key="1">
    <source>
        <dbReference type="ARBA" id="ARBA00004609"/>
    </source>
</evidence>
<keyword evidence="5" id="KW-0325">Glycoprotein</keyword>
<evidence type="ECO:0000256" key="3">
    <source>
        <dbReference type="ARBA" id="ARBA00022622"/>
    </source>
</evidence>
<dbReference type="GO" id="GO:0010215">
    <property type="term" value="P:cellulose microfibril organization"/>
    <property type="evidence" value="ECO:0007669"/>
    <property type="project" value="InterPro"/>
</dbReference>
<feature type="domain" description="COBRA C-terminal" evidence="9">
    <location>
        <begin position="242"/>
        <end position="451"/>
    </location>
</feature>
<comment type="subcellular location">
    <subcellularLocation>
        <location evidence="1">Cell membrane</location>
        <topology evidence="1">Lipid-anchor</topology>
        <topology evidence="1">GPI-anchor</topology>
    </subcellularLocation>
</comment>
<proteinExistence type="inferred from homology"/>
<name>A0A6J5VR80_PRUAR</name>
<gene>
    <name evidence="10" type="ORF">CURHAP_LOCUS50975</name>
</gene>
<keyword evidence="3" id="KW-0472">Membrane</keyword>
<evidence type="ECO:0000259" key="9">
    <source>
        <dbReference type="Pfam" id="PF25079"/>
    </source>
</evidence>
<evidence type="ECO:0000313" key="10">
    <source>
        <dbReference type="EMBL" id="CAB4290813.1"/>
    </source>
</evidence>
<evidence type="ECO:0000313" key="11">
    <source>
        <dbReference type="Proteomes" id="UP000507222"/>
    </source>
</evidence>
<dbReference type="EMBL" id="CAEKDK010000008">
    <property type="protein sequence ID" value="CAB4290813.1"/>
    <property type="molecule type" value="Genomic_DNA"/>
</dbReference>
<comment type="similarity">
    <text evidence="2 7">Belongs to the COBRA family.</text>
</comment>
<keyword evidence="4 8" id="KW-0732">Signal</keyword>
<dbReference type="InterPro" id="IPR006918">
    <property type="entry name" value="COBRA_pln"/>
</dbReference>
<accession>A0A6J5VR80</accession>
<organism evidence="10 11">
    <name type="scientific">Prunus armeniaca</name>
    <name type="common">Apricot</name>
    <name type="synonym">Armeniaca vulgaris</name>
    <dbReference type="NCBI Taxonomy" id="36596"/>
    <lineage>
        <taxon>Eukaryota</taxon>
        <taxon>Viridiplantae</taxon>
        <taxon>Streptophyta</taxon>
        <taxon>Embryophyta</taxon>
        <taxon>Tracheophyta</taxon>
        <taxon>Spermatophyta</taxon>
        <taxon>Magnoliopsida</taxon>
        <taxon>eudicotyledons</taxon>
        <taxon>Gunneridae</taxon>
        <taxon>Pentapetalae</taxon>
        <taxon>rosids</taxon>
        <taxon>fabids</taxon>
        <taxon>Rosales</taxon>
        <taxon>Rosaceae</taxon>
        <taxon>Amygdaloideae</taxon>
        <taxon>Amygdaleae</taxon>
        <taxon>Prunus</taxon>
    </lineage>
</organism>